<comment type="catalytic activity">
    <reaction evidence="7 8">
        <text>adenosine(34) in tRNA + H2O + H(+) = inosine(34) in tRNA + NH4(+)</text>
        <dbReference type="Rhea" id="RHEA:43168"/>
        <dbReference type="Rhea" id="RHEA-COMP:10373"/>
        <dbReference type="Rhea" id="RHEA-COMP:10374"/>
        <dbReference type="ChEBI" id="CHEBI:15377"/>
        <dbReference type="ChEBI" id="CHEBI:15378"/>
        <dbReference type="ChEBI" id="CHEBI:28938"/>
        <dbReference type="ChEBI" id="CHEBI:74411"/>
        <dbReference type="ChEBI" id="CHEBI:82852"/>
        <dbReference type="EC" id="3.5.4.33"/>
    </reaction>
</comment>
<dbReference type="InterPro" id="IPR016192">
    <property type="entry name" value="APOBEC/CMP_deaminase_Zn-bd"/>
</dbReference>
<evidence type="ECO:0000313" key="10">
    <source>
        <dbReference type="EMBL" id="MCJ8501020.1"/>
    </source>
</evidence>
<keyword evidence="3 8" id="KW-0819">tRNA processing</keyword>
<evidence type="ECO:0000256" key="7">
    <source>
        <dbReference type="ARBA" id="ARBA00048045"/>
    </source>
</evidence>
<dbReference type="PANTHER" id="PTHR11079:SF202">
    <property type="entry name" value="TRNA-SPECIFIC ADENOSINE DEAMINASE"/>
    <property type="match status" value="1"/>
</dbReference>
<dbReference type="PANTHER" id="PTHR11079">
    <property type="entry name" value="CYTOSINE DEAMINASE FAMILY MEMBER"/>
    <property type="match status" value="1"/>
</dbReference>
<dbReference type="EMBL" id="JALJRB010000010">
    <property type="protein sequence ID" value="MCJ8501020.1"/>
    <property type="molecule type" value="Genomic_DNA"/>
</dbReference>
<evidence type="ECO:0000256" key="4">
    <source>
        <dbReference type="ARBA" id="ARBA00022723"/>
    </source>
</evidence>
<evidence type="ECO:0000256" key="3">
    <source>
        <dbReference type="ARBA" id="ARBA00022694"/>
    </source>
</evidence>
<dbReference type="Proteomes" id="UP001165427">
    <property type="component" value="Unassembled WGS sequence"/>
</dbReference>
<dbReference type="GO" id="GO:0002100">
    <property type="term" value="P:tRNA wobble adenosine to inosine editing"/>
    <property type="evidence" value="ECO:0007669"/>
    <property type="project" value="UniProtKB-UniRule"/>
</dbReference>
<feature type="binding site" evidence="8">
    <location>
        <position position="47"/>
    </location>
    <ligand>
        <name>Zn(2+)</name>
        <dbReference type="ChEBI" id="CHEBI:29105"/>
        <note>catalytic</note>
    </ligand>
</feature>
<dbReference type="Pfam" id="PF00383">
    <property type="entry name" value="dCMP_cyt_deam_1"/>
    <property type="match status" value="1"/>
</dbReference>
<feature type="active site" description="Proton donor" evidence="8">
    <location>
        <position position="49"/>
    </location>
</feature>
<evidence type="ECO:0000256" key="1">
    <source>
        <dbReference type="ARBA" id="ARBA00010669"/>
    </source>
</evidence>
<proteinExistence type="inferred from homology"/>
<evidence type="ECO:0000256" key="8">
    <source>
        <dbReference type="HAMAP-Rule" id="MF_00972"/>
    </source>
</evidence>
<dbReference type="InterPro" id="IPR028883">
    <property type="entry name" value="tRNA_aden_deaminase"/>
</dbReference>
<keyword evidence="4 8" id="KW-0479">Metal-binding</keyword>
<dbReference type="InterPro" id="IPR016193">
    <property type="entry name" value="Cytidine_deaminase-like"/>
</dbReference>
<comment type="cofactor">
    <cofactor evidence="8">
        <name>Zn(2+)</name>
        <dbReference type="ChEBI" id="CHEBI:29105"/>
    </cofactor>
    <text evidence="8">Binds 1 zinc ion per subunit.</text>
</comment>
<keyword evidence="11" id="KW-1185">Reference proteome</keyword>
<dbReference type="AlphaFoldDB" id="A0AA41R4Y3"/>
<evidence type="ECO:0000256" key="5">
    <source>
        <dbReference type="ARBA" id="ARBA00022801"/>
    </source>
</evidence>
<dbReference type="InterPro" id="IPR002125">
    <property type="entry name" value="CMP_dCMP_dom"/>
</dbReference>
<dbReference type="SUPFAM" id="SSF53927">
    <property type="entry name" value="Cytidine deaminase-like"/>
    <property type="match status" value="1"/>
</dbReference>
<organism evidence="10 11">
    <name type="scientific">Desulfatitalea alkaliphila</name>
    <dbReference type="NCBI Taxonomy" id="2929485"/>
    <lineage>
        <taxon>Bacteria</taxon>
        <taxon>Pseudomonadati</taxon>
        <taxon>Thermodesulfobacteriota</taxon>
        <taxon>Desulfobacteria</taxon>
        <taxon>Desulfobacterales</taxon>
        <taxon>Desulfosarcinaceae</taxon>
        <taxon>Desulfatitalea</taxon>
    </lineage>
</organism>
<evidence type="ECO:0000256" key="2">
    <source>
        <dbReference type="ARBA" id="ARBA00011738"/>
    </source>
</evidence>
<gene>
    <name evidence="8 10" type="primary">tadA</name>
    <name evidence="10" type="ORF">MRX98_10590</name>
</gene>
<comment type="caution">
    <text evidence="10">The sequence shown here is derived from an EMBL/GenBank/DDBJ whole genome shotgun (WGS) entry which is preliminary data.</text>
</comment>
<evidence type="ECO:0000259" key="9">
    <source>
        <dbReference type="PROSITE" id="PS51747"/>
    </source>
</evidence>
<dbReference type="PROSITE" id="PS51747">
    <property type="entry name" value="CYT_DCMP_DEAMINASES_2"/>
    <property type="match status" value="1"/>
</dbReference>
<feature type="binding site" evidence="8">
    <location>
        <position position="80"/>
    </location>
    <ligand>
        <name>Zn(2+)</name>
        <dbReference type="ChEBI" id="CHEBI:29105"/>
        <note>catalytic</note>
    </ligand>
</feature>
<protein>
    <recommendedName>
        <fullName evidence="8">tRNA-specific adenosine deaminase</fullName>
        <ecNumber evidence="8">3.5.4.33</ecNumber>
    </recommendedName>
</protein>
<keyword evidence="6 8" id="KW-0862">Zinc</keyword>
<comment type="function">
    <text evidence="8">Catalyzes the deamination of adenosine to inosine at the wobble position 34 of tRNA(Arg2).</text>
</comment>
<feature type="binding site" evidence="8">
    <location>
        <position position="77"/>
    </location>
    <ligand>
        <name>Zn(2+)</name>
        <dbReference type="ChEBI" id="CHEBI:29105"/>
        <note>catalytic</note>
    </ligand>
</feature>
<dbReference type="CDD" id="cd01285">
    <property type="entry name" value="nucleoside_deaminase"/>
    <property type="match status" value="1"/>
</dbReference>
<name>A0AA41R4Y3_9BACT</name>
<dbReference type="GO" id="GO:0052717">
    <property type="term" value="F:tRNA-specific adenosine-34 deaminase activity"/>
    <property type="evidence" value="ECO:0007669"/>
    <property type="project" value="UniProtKB-UniRule"/>
</dbReference>
<keyword evidence="5 8" id="KW-0378">Hydrolase</keyword>
<reference evidence="10" key="1">
    <citation type="submission" date="2022-04" db="EMBL/GenBank/DDBJ databases">
        <title>Desulfatitalea alkaliphila sp. nov., a novel anaerobic sulfate-reducing bacterium isolated from terrestrial mud volcano, Taman Peninsula, Russia.</title>
        <authorList>
            <person name="Khomyakova M.A."/>
            <person name="Merkel A.Y."/>
            <person name="Slobodkin A.I."/>
        </authorList>
    </citation>
    <scope>NUCLEOTIDE SEQUENCE</scope>
    <source>
        <strain evidence="10">M08but</strain>
    </source>
</reference>
<dbReference type="HAMAP" id="MF_00972">
    <property type="entry name" value="tRNA_aden_deaminase"/>
    <property type="match status" value="1"/>
</dbReference>
<dbReference type="PROSITE" id="PS00903">
    <property type="entry name" value="CYT_DCMP_DEAMINASES_1"/>
    <property type="match status" value="1"/>
</dbReference>
<comment type="subunit">
    <text evidence="2 8">Homodimer.</text>
</comment>
<dbReference type="Gene3D" id="3.40.140.10">
    <property type="entry name" value="Cytidine Deaminase, domain 2"/>
    <property type="match status" value="1"/>
</dbReference>
<dbReference type="GO" id="GO:0008270">
    <property type="term" value="F:zinc ion binding"/>
    <property type="evidence" value="ECO:0007669"/>
    <property type="project" value="UniProtKB-UniRule"/>
</dbReference>
<comment type="similarity">
    <text evidence="1">Belongs to the cytidine and deoxycytidylate deaminase family. ADAT2 subfamily.</text>
</comment>
<evidence type="ECO:0000256" key="6">
    <source>
        <dbReference type="ARBA" id="ARBA00022833"/>
    </source>
</evidence>
<accession>A0AA41R4Y3</accession>
<dbReference type="EC" id="3.5.4.33" evidence="8"/>
<dbReference type="NCBIfam" id="NF008113">
    <property type="entry name" value="PRK10860.1"/>
    <property type="match status" value="1"/>
</dbReference>
<evidence type="ECO:0000313" key="11">
    <source>
        <dbReference type="Proteomes" id="UP001165427"/>
    </source>
</evidence>
<feature type="domain" description="CMP/dCMP-type deaminase" evidence="9">
    <location>
        <begin position="1"/>
        <end position="123"/>
    </location>
</feature>
<sequence length="163" mass="17391">MGLALIEARAAAAEGEVPVGAVLVDGRGELLAAARNRTIGLCDPSAHAEMLAIREGARRVGNYRLLSTTLYATVEPCLMCMGAIVHARVARLVYGAPDPKWGAAGSLYDFSGDIRLNHRPQVTGGVCLEACRELMRAFFQVRRRALPGRAVDQEGDVPGGTFE</sequence>